<sequence length="150" mass="15806">MSTEWLWLLMAITAGAAMPLQAGINSTLAQQGDGAIWAAMVSFLVGTVALCVLTLILNQRLWPGMAVITDTPSWAWIGGFLGAVFVSVSVFLAPRIGGAALMVALLAGQLSASIFLDKIGWATFPQHDISLGRIAGIVLVILGVILIKRF</sequence>
<reference evidence="2 3" key="1">
    <citation type="submission" date="2016-08" db="EMBL/GenBank/DDBJ databases">
        <authorList>
            <person name="Seilhamer J.J."/>
        </authorList>
    </citation>
    <scope>NUCLEOTIDE SEQUENCE [LARGE SCALE GENOMIC DNA]</scope>
    <source>
        <strain evidence="2 3">PH27A</strain>
    </source>
</reference>
<dbReference type="GO" id="GO:0005886">
    <property type="term" value="C:plasma membrane"/>
    <property type="evidence" value="ECO:0007669"/>
    <property type="project" value="TreeGrafter"/>
</dbReference>
<dbReference type="PANTHER" id="PTHR34821:SF2">
    <property type="entry name" value="INNER MEMBRANE PROTEIN YDCZ"/>
    <property type="match status" value="1"/>
</dbReference>
<feature type="transmembrane region" description="Helical" evidence="1">
    <location>
        <begin position="36"/>
        <end position="57"/>
    </location>
</feature>
<keyword evidence="1" id="KW-1133">Transmembrane helix</keyword>
<dbReference type="Pfam" id="PF04657">
    <property type="entry name" value="DMT_YdcZ"/>
    <property type="match status" value="1"/>
</dbReference>
<dbReference type="Proteomes" id="UP000094291">
    <property type="component" value="Unassembled WGS sequence"/>
</dbReference>
<dbReference type="EMBL" id="MDTQ01000001">
    <property type="protein sequence ID" value="ODC02172.1"/>
    <property type="molecule type" value="Genomic_DNA"/>
</dbReference>
<dbReference type="RefSeq" id="WP_068996556.1">
    <property type="nucleotide sequence ID" value="NZ_MDTQ01000001.1"/>
</dbReference>
<keyword evidence="1" id="KW-0812">Transmembrane</keyword>
<name>A0A1E2V5N9_9GAMM</name>
<accession>A0A1E2V5N9</accession>
<dbReference type="OrthoDB" id="9097160at2"/>
<feature type="transmembrane region" description="Helical" evidence="1">
    <location>
        <begin position="73"/>
        <end position="93"/>
    </location>
</feature>
<dbReference type="PANTHER" id="PTHR34821">
    <property type="entry name" value="INNER MEMBRANE PROTEIN YDCZ"/>
    <property type="match status" value="1"/>
</dbReference>
<comment type="caution">
    <text evidence="2">The sequence shown here is derived from an EMBL/GenBank/DDBJ whole genome shotgun (WGS) entry which is preliminary data.</text>
</comment>
<feature type="transmembrane region" description="Helical" evidence="1">
    <location>
        <begin position="100"/>
        <end position="124"/>
    </location>
</feature>
<feature type="transmembrane region" description="Helical" evidence="1">
    <location>
        <begin position="6"/>
        <end position="24"/>
    </location>
</feature>
<proteinExistence type="predicted"/>
<dbReference type="STRING" id="197479.BFW38_00035"/>
<evidence type="ECO:0008006" key="4">
    <source>
        <dbReference type="Google" id="ProtNLM"/>
    </source>
</evidence>
<organism evidence="2 3">
    <name type="scientific">Terasakiispira papahanaumokuakeensis</name>
    <dbReference type="NCBI Taxonomy" id="197479"/>
    <lineage>
        <taxon>Bacteria</taxon>
        <taxon>Pseudomonadati</taxon>
        <taxon>Pseudomonadota</taxon>
        <taxon>Gammaproteobacteria</taxon>
        <taxon>Oceanospirillales</taxon>
        <taxon>Terasakiispira</taxon>
    </lineage>
</organism>
<keyword evidence="1" id="KW-0472">Membrane</keyword>
<dbReference type="AlphaFoldDB" id="A0A1E2V5N9"/>
<feature type="transmembrane region" description="Helical" evidence="1">
    <location>
        <begin position="130"/>
        <end position="147"/>
    </location>
</feature>
<protein>
    <recommendedName>
        <fullName evidence="4">DMT family transporter</fullName>
    </recommendedName>
</protein>
<evidence type="ECO:0000313" key="2">
    <source>
        <dbReference type="EMBL" id="ODC02172.1"/>
    </source>
</evidence>
<evidence type="ECO:0000313" key="3">
    <source>
        <dbReference type="Proteomes" id="UP000094291"/>
    </source>
</evidence>
<evidence type="ECO:0000256" key="1">
    <source>
        <dbReference type="SAM" id="Phobius"/>
    </source>
</evidence>
<gene>
    <name evidence="2" type="ORF">BFW38_00035</name>
</gene>
<keyword evidence="3" id="KW-1185">Reference proteome</keyword>
<dbReference type="InterPro" id="IPR006750">
    <property type="entry name" value="YdcZ"/>
</dbReference>